<feature type="domain" description="Core-binding (CB)" evidence="7">
    <location>
        <begin position="1"/>
        <end position="86"/>
    </location>
</feature>
<dbReference type="AlphaFoldDB" id="A0A2Z2L8S8"/>
<accession>A0A2Z2L8S8</accession>
<dbReference type="NCBIfam" id="NF001399">
    <property type="entry name" value="PRK00283.1"/>
    <property type="match status" value="1"/>
</dbReference>
<dbReference type="InterPro" id="IPR013762">
    <property type="entry name" value="Integrase-like_cat_sf"/>
</dbReference>
<keyword evidence="4" id="KW-0233">DNA recombination</keyword>
<sequence length="312" mass="34544">MDDKRCLDVFLESLLSGRCVSPNTSSSYRSDLEDLAEFLGRRNLRMVDASAADLRKYIRSLNSRGYSPATVSRRISAIRGLYGFLYGDRIIDGDPAANLDSCKLGRPLPKVLDVGEVDKLLRTAGADLSVEGRRTAAIVNVLYSSGVRISELINLGFYDIESMLREQHSDVGHLVIKGKAGRERLVLLNEVAIASVVAYLAVRKRFIVGRKSESKWLFPGAKFDQCISRQRVGQLLKALAIAAGVDPKRVSPHKLRHSFATHLLNNGSNVVFIQKMLGHASLSTTQIYTYVANDRLKEALKTFHPFATNPPK</sequence>
<evidence type="ECO:0000256" key="3">
    <source>
        <dbReference type="ARBA" id="ARBA00023125"/>
    </source>
</evidence>
<keyword evidence="2" id="KW-0229">DNA integration</keyword>
<dbReference type="SUPFAM" id="SSF56349">
    <property type="entry name" value="DNA breaking-rejoining enzymes"/>
    <property type="match status" value="1"/>
</dbReference>
<evidence type="ECO:0000259" key="7">
    <source>
        <dbReference type="PROSITE" id="PS51900"/>
    </source>
</evidence>
<dbReference type="OrthoDB" id="9801717at2"/>
<evidence type="ECO:0000256" key="2">
    <source>
        <dbReference type="ARBA" id="ARBA00022908"/>
    </source>
</evidence>
<evidence type="ECO:0000313" key="9">
    <source>
        <dbReference type="Proteomes" id="UP000259762"/>
    </source>
</evidence>
<dbReference type="EMBL" id="CP015994">
    <property type="protein sequence ID" value="ASI47995.1"/>
    <property type="molecule type" value="Genomic_DNA"/>
</dbReference>
<dbReference type="KEGG" id="aoh:AOV_04335"/>
<dbReference type="InterPro" id="IPR044068">
    <property type="entry name" value="CB"/>
</dbReference>
<evidence type="ECO:0000256" key="1">
    <source>
        <dbReference type="ARBA" id="ARBA00022829"/>
    </source>
</evidence>
<evidence type="ECO:0000256" key="4">
    <source>
        <dbReference type="ARBA" id="ARBA00023172"/>
    </source>
</evidence>
<dbReference type="InterPro" id="IPR010998">
    <property type="entry name" value="Integrase_recombinase_N"/>
</dbReference>
<keyword evidence="1" id="KW-0159">Chromosome partition</keyword>
<dbReference type="RefSeq" id="WP_075139356.1">
    <property type="nucleotide sequence ID" value="NZ_CP015994.1"/>
</dbReference>
<gene>
    <name evidence="8" type="ORF">AOV_04335</name>
</gene>
<dbReference type="GO" id="GO:0015074">
    <property type="term" value="P:DNA integration"/>
    <property type="evidence" value="ECO:0007669"/>
    <property type="project" value="UniProtKB-KW"/>
</dbReference>
<dbReference type="Gene3D" id="1.10.150.130">
    <property type="match status" value="1"/>
</dbReference>
<evidence type="ECO:0000256" key="5">
    <source>
        <dbReference type="PROSITE-ProRule" id="PRU01248"/>
    </source>
</evidence>
<dbReference type="Gene3D" id="1.10.443.10">
    <property type="entry name" value="Intergrase catalytic core"/>
    <property type="match status" value="1"/>
</dbReference>
<dbReference type="GO" id="GO:0003677">
    <property type="term" value="F:DNA binding"/>
    <property type="evidence" value="ECO:0007669"/>
    <property type="project" value="UniProtKB-UniRule"/>
</dbReference>
<keyword evidence="9" id="KW-1185">Reference proteome</keyword>
<dbReference type="InterPro" id="IPR050090">
    <property type="entry name" value="Tyrosine_recombinase_XerCD"/>
</dbReference>
<dbReference type="InterPro" id="IPR002104">
    <property type="entry name" value="Integrase_catalytic"/>
</dbReference>
<proteinExistence type="predicted"/>
<dbReference type="GO" id="GO:0006310">
    <property type="term" value="P:DNA recombination"/>
    <property type="evidence" value="ECO:0007669"/>
    <property type="project" value="UniProtKB-KW"/>
</dbReference>
<organism evidence="8 9">
    <name type="scientific">Anaplasma ovis str. Haibei</name>
    <dbReference type="NCBI Taxonomy" id="1248439"/>
    <lineage>
        <taxon>Bacteria</taxon>
        <taxon>Pseudomonadati</taxon>
        <taxon>Pseudomonadota</taxon>
        <taxon>Alphaproteobacteria</taxon>
        <taxon>Rickettsiales</taxon>
        <taxon>Anaplasmataceae</taxon>
        <taxon>Anaplasma</taxon>
    </lineage>
</organism>
<feature type="domain" description="Tyr recombinase" evidence="6">
    <location>
        <begin position="107"/>
        <end position="301"/>
    </location>
</feature>
<dbReference type="PANTHER" id="PTHR30349:SF81">
    <property type="entry name" value="TYROSINE RECOMBINASE XERC"/>
    <property type="match status" value="1"/>
</dbReference>
<dbReference type="InterPro" id="IPR011010">
    <property type="entry name" value="DNA_brk_join_enz"/>
</dbReference>
<dbReference type="GO" id="GO:0007059">
    <property type="term" value="P:chromosome segregation"/>
    <property type="evidence" value="ECO:0007669"/>
    <property type="project" value="UniProtKB-KW"/>
</dbReference>
<reference evidence="8 9" key="2">
    <citation type="journal article" date="2019" name="BMC Genomics">
        <title>The Anaplasma ovis genome reveals a high proportion of pseudogenes.</title>
        <authorList>
            <person name="Liu Z."/>
            <person name="Peasley A.M."/>
            <person name="Yang J."/>
            <person name="Li Y."/>
            <person name="Guan G."/>
            <person name="Luo J."/>
            <person name="Yin H."/>
            <person name="Brayton K.A."/>
        </authorList>
    </citation>
    <scope>NUCLEOTIDE SEQUENCE [LARGE SCALE GENOMIC DNA]</scope>
    <source>
        <strain evidence="8 9">Haibei</strain>
    </source>
</reference>
<dbReference type="Proteomes" id="UP000259762">
    <property type="component" value="Chromosome"/>
</dbReference>
<reference evidence="9" key="1">
    <citation type="submission" date="2018-06" db="EMBL/GenBank/DDBJ databases">
        <title>The Anaplasma ovis genome reveals a high proportion of pseudogenes.</title>
        <authorList>
            <person name="Liu Z."/>
            <person name="Peasley A.M."/>
            <person name="Yang J."/>
            <person name="Li Y."/>
            <person name="Guan G."/>
            <person name="Luo J."/>
            <person name="Yin H."/>
            <person name="Brayton K.A."/>
        </authorList>
    </citation>
    <scope>NUCLEOTIDE SEQUENCE [LARGE SCALE GENOMIC DNA]</scope>
    <source>
        <strain evidence="9">Haibei</strain>
    </source>
</reference>
<dbReference type="PROSITE" id="PS51900">
    <property type="entry name" value="CB"/>
    <property type="match status" value="1"/>
</dbReference>
<evidence type="ECO:0000313" key="8">
    <source>
        <dbReference type="EMBL" id="ASI47995.1"/>
    </source>
</evidence>
<keyword evidence="3 5" id="KW-0238">DNA-binding</keyword>
<dbReference type="PROSITE" id="PS51898">
    <property type="entry name" value="TYR_RECOMBINASE"/>
    <property type="match status" value="1"/>
</dbReference>
<protein>
    <submittedName>
        <fullName evidence="8">Recombinase XerD</fullName>
    </submittedName>
</protein>
<dbReference type="PANTHER" id="PTHR30349">
    <property type="entry name" value="PHAGE INTEGRASE-RELATED"/>
    <property type="match status" value="1"/>
</dbReference>
<name>A0A2Z2L8S8_9RICK</name>
<evidence type="ECO:0000259" key="6">
    <source>
        <dbReference type="PROSITE" id="PS51898"/>
    </source>
</evidence>
<dbReference type="Pfam" id="PF02899">
    <property type="entry name" value="Phage_int_SAM_1"/>
    <property type="match status" value="1"/>
</dbReference>
<dbReference type="Pfam" id="PF00589">
    <property type="entry name" value="Phage_integrase"/>
    <property type="match status" value="1"/>
</dbReference>
<dbReference type="InterPro" id="IPR004107">
    <property type="entry name" value="Integrase_SAM-like_N"/>
</dbReference>